<keyword evidence="6 7" id="KW-0449">Lipoprotein</keyword>
<evidence type="ECO:0000256" key="2">
    <source>
        <dbReference type="ARBA" id="ARBA00022475"/>
    </source>
</evidence>
<name>A0ABT4UZK3_9PSEU</name>
<dbReference type="RefSeq" id="WP_270949088.1">
    <property type="nucleotide sequence ID" value="NZ_JAQGLA010000016.1"/>
</dbReference>
<dbReference type="Pfam" id="PF16708">
    <property type="entry name" value="LppA"/>
    <property type="match status" value="1"/>
</dbReference>
<evidence type="ECO:0000256" key="6">
    <source>
        <dbReference type="ARBA" id="ARBA00023288"/>
    </source>
</evidence>
<keyword evidence="4" id="KW-0472">Membrane</keyword>
<accession>A0ABT4UZK3</accession>
<dbReference type="EMBL" id="JAQGLA010000016">
    <property type="protein sequence ID" value="MDA3626492.1"/>
    <property type="molecule type" value="Genomic_DNA"/>
</dbReference>
<keyword evidence="2" id="KW-1003">Cell membrane</keyword>
<organism evidence="7 8">
    <name type="scientific">Saccharopolyspora oryzae</name>
    <dbReference type="NCBI Taxonomy" id="2997343"/>
    <lineage>
        <taxon>Bacteria</taxon>
        <taxon>Bacillati</taxon>
        <taxon>Actinomycetota</taxon>
        <taxon>Actinomycetes</taxon>
        <taxon>Pseudonocardiales</taxon>
        <taxon>Pseudonocardiaceae</taxon>
        <taxon>Saccharopolyspora</taxon>
    </lineage>
</organism>
<comment type="subcellular location">
    <subcellularLocation>
        <location evidence="1">Cell membrane</location>
        <topology evidence="1">Lipid-anchor</topology>
    </subcellularLocation>
</comment>
<comment type="caution">
    <text evidence="7">The sequence shown here is derived from an EMBL/GenBank/DDBJ whole genome shotgun (WGS) entry which is preliminary data.</text>
</comment>
<proteinExistence type="predicted"/>
<dbReference type="InterPro" id="IPR032018">
    <property type="entry name" value="LppA/LppB/LprP"/>
</dbReference>
<gene>
    <name evidence="7" type="ORF">OU415_13685</name>
</gene>
<evidence type="ECO:0000313" key="8">
    <source>
        <dbReference type="Proteomes" id="UP001210380"/>
    </source>
</evidence>
<keyword evidence="5" id="KW-0564">Palmitate</keyword>
<protein>
    <submittedName>
        <fullName evidence="7">LppA family lipoprotein</fullName>
    </submittedName>
</protein>
<evidence type="ECO:0000256" key="4">
    <source>
        <dbReference type="ARBA" id="ARBA00023136"/>
    </source>
</evidence>
<keyword evidence="8" id="KW-1185">Reference proteome</keyword>
<evidence type="ECO:0000313" key="7">
    <source>
        <dbReference type="EMBL" id="MDA3626492.1"/>
    </source>
</evidence>
<evidence type="ECO:0000256" key="3">
    <source>
        <dbReference type="ARBA" id="ARBA00022729"/>
    </source>
</evidence>
<evidence type="ECO:0000256" key="5">
    <source>
        <dbReference type="ARBA" id="ARBA00023139"/>
    </source>
</evidence>
<sequence length="161" mass="17877">MTSSFEGDESAQREELMRRPSIEEVTARYQEMLGRVRDALASEFPWIQWMQSDEIGRAGCAQFPAFRSDGETRTLGIWTANGNLPDAQWPRAQQLTEAVAREYGFGPVRAIVDRPSDHEVVSFDQYGANIKIGTAKNTVLSGGTDCHLPQAVKERIASTGQ</sequence>
<reference evidence="7 8" key="1">
    <citation type="submission" date="2022-11" db="EMBL/GenBank/DDBJ databases">
        <title>Draft genome sequence of Saccharopolyspora sp. WRP15-2 isolated from rhizosphere soils of wild rice in Thailand.</title>
        <authorList>
            <person name="Duangmal K."/>
            <person name="Kammanee S."/>
            <person name="Muangham S."/>
        </authorList>
    </citation>
    <scope>NUCLEOTIDE SEQUENCE [LARGE SCALE GENOMIC DNA]</scope>
    <source>
        <strain evidence="7 8">WRP15-2</strain>
    </source>
</reference>
<dbReference type="Gene3D" id="3.30.2030.20">
    <property type="match status" value="1"/>
</dbReference>
<evidence type="ECO:0000256" key="1">
    <source>
        <dbReference type="ARBA" id="ARBA00004193"/>
    </source>
</evidence>
<dbReference type="Proteomes" id="UP001210380">
    <property type="component" value="Unassembled WGS sequence"/>
</dbReference>
<keyword evidence="3" id="KW-0732">Signal</keyword>